<protein>
    <submittedName>
        <fullName evidence="2">Uncharacterized protein</fullName>
    </submittedName>
</protein>
<accession>A0AAD8UFR3</accession>
<reference evidence="2" key="1">
    <citation type="submission" date="2021-12" db="EMBL/GenBank/DDBJ databases">
        <title>Comparative genomics, transcriptomics and evolutionary studies reveal genomic signatures of adaptation to plant cell wall in hemibiotrophic fungi.</title>
        <authorList>
            <consortium name="DOE Joint Genome Institute"/>
            <person name="Baroncelli R."/>
            <person name="Diaz J.F."/>
            <person name="Benocci T."/>
            <person name="Peng M."/>
            <person name="Battaglia E."/>
            <person name="Haridas S."/>
            <person name="Andreopoulos W."/>
            <person name="Labutti K."/>
            <person name="Pangilinan J."/>
            <person name="Floch G.L."/>
            <person name="Makela M.R."/>
            <person name="Henrissat B."/>
            <person name="Grigoriev I.V."/>
            <person name="Crouch J.A."/>
            <person name="De Vries R.P."/>
            <person name="Sukno S.A."/>
            <person name="Thon M.R."/>
        </authorList>
    </citation>
    <scope>NUCLEOTIDE SEQUENCE</scope>
    <source>
        <strain evidence="2">CBS 112980</strain>
    </source>
</reference>
<gene>
    <name evidence="2" type="ORF">BDZ83DRAFT_406228</name>
</gene>
<evidence type="ECO:0000313" key="2">
    <source>
        <dbReference type="EMBL" id="KAK1723096.1"/>
    </source>
</evidence>
<dbReference type="RefSeq" id="XP_060363151.1">
    <property type="nucleotide sequence ID" value="XM_060502878.1"/>
</dbReference>
<dbReference type="EMBL" id="JAHMHS010000070">
    <property type="protein sequence ID" value="KAK1723096.1"/>
    <property type="molecule type" value="Genomic_DNA"/>
</dbReference>
<feature type="region of interest" description="Disordered" evidence="1">
    <location>
        <begin position="26"/>
        <end position="71"/>
    </location>
</feature>
<dbReference type="AlphaFoldDB" id="A0AAD8UFR3"/>
<evidence type="ECO:0000313" key="3">
    <source>
        <dbReference type="Proteomes" id="UP001244207"/>
    </source>
</evidence>
<sequence>MFVYQNEHRRIPPGSLPVRSFLGHPLTTIPPHDADTLTPPRSKKNAVHPRPGQAVTSKSWMDGGSTRPTTHTHLNVRTKRDCNSRHNQDNCPGIRQLPFHNEHGISHSLNRLIVAINVAGLTFAFLPASATSAALDPIAFILTLQTRPLIFAHLEAHADTHGLPLNWCRHQLLASRGPCQMQDCATFSATHLVPVAYSPASTPLPSPRLPHLTACEQSECPSWDYRTTGWNIVCVSRPRGPVMRGTGEHHEAIPLATKLSTVFATFFGKDVLVGIMIPGASGTQDPHIPLEQCDRSPQQYHPLSFSSRDSIMRPGSEALSHLKDLLGPQMPTSYKRG</sequence>
<dbReference type="GeneID" id="85386777"/>
<comment type="caution">
    <text evidence="2">The sequence shown here is derived from an EMBL/GenBank/DDBJ whole genome shotgun (WGS) entry which is preliminary data.</text>
</comment>
<proteinExistence type="predicted"/>
<dbReference type="Proteomes" id="UP001244207">
    <property type="component" value="Unassembled WGS sequence"/>
</dbReference>
<organism evidence="2 3">
    <name type="scientific">Glomerella acutata</name>
    <name type="common">Colletotrichum acutatum</name>
    <dbReference type="NCBI Taxonomy" id="27357"/>
    <lineage>
        <taxon>Eukaryota</taxon>
        <taxon>Fungi</taxon>
        <taxon>Dikarya</taxon>
        <taxon>Ascomycota</taxon>
        <taxon>Pezizomycotina</taxon>
        <taxon>Sordariomycetes</taxon>
        <taxon>Hypocreomycetidae</taxon>
        <taxon>Glomerellales</taxon>
        <taxon>Glomerellaceae</taxon>
        <taxon>Colletotrichum</taxon>
        <taxon>Colletotrichum acutatum species complex</taxon>
    </lineage>
</organism>
<keyword evidence="3" id="KW-1185">Reference proteome</keyword>
<name>A0AAD8UFR3_GLOAC</name>
<evidence type="ECO:0000256" key="1">
    <source>
        <dbReference type="SAM" id="MobiDB-lite"/>
    </source>
</evidence>